<dbReference type="GO" id="GO:0030983">
    <property type="term" value="F:mismatched DNA binding"/>
    <property type="evidence" value="ECO:0007669"/>
    <property type="project" value="TreeGrafter"/>
</dbReference>
<gene>
    <name evidence="9" type="ORF">C8A04DRAFT_36517</name>
</gene>
<keyword evidence="5" id="KW-0539">Nucleus</keyword>
<proteinExistence type="predicted"/>
<comment type="subcellular location">
    <subcellularLocation>
        <location evidence="1">Nucleus</location>
    </subcellularLocation>
</comment>
<dbReference type="GO" id="GO:0005634">
    <property type="term" value="C:nucleus"/>
    <property type="evidence" value="ECO:0007669"/>
    <property type="project" value="UniProtKB-SubCell"/>
</dbReference>
<evidence type="ECO:0000256" key="4">
    <source>
        <dbReference type="ARBA" id="ARBA00023125"/>
    </source>
</evidence>
<keyword evidence="3" id="KW-0862">Zinc</keyword>
<evidence type="ECO:0000259" key="7">
    <source>
        <dbReference type="Pfam" id="PF01230"/>
    </source>
</evidence>
<evidence type="ECO:0000313" key="10">
    <source>
        <dbReference type="Proteomes" id="UP001302676"/>
    </source>
</evidence>
<dbReference type="GO" id="GO:0003725">
    <property type="term" value="F:double-stranded RNA binding"/>
    <property type="evidence" value="ECO:0007669"/>
    <property type="project" value="TreeGrafter"/>
</dbReference>
<keyword evidence="2" id="KW-0479">Metal-binding</keyword>
<dbReference type="GO" id="GO:0000012">
    <property type="term" value="P:single strand break repair"/>
    <property type="evidence" value="ECO:0007669"/>
    <property type="project" value="TreeGrafter"/>
</dbReference>
<evidence type="ECO:0000256" key="1">
    <source>
        <dbReference type="ARBA" id="ARBA00004123"/>
    </source>
</evidence>
<evidence type="ECO:0000256" key="6">
    <source>
        <dbReference type="SAM" id="MobiDB-lite"/>
    </source>
</evidence>
<keyword evidence="4" id="KW-0238">DNA-binding</keyword>
<dbReference type="GeneID" id="87820165"/>
<dbReference type="RefSeq" id="XP_062637889.1">
    <property type="nucleotide sequence ID" value="XM_062783552.1"/>
</dbReference>
<dbReference type="AlphaFoldDB" id="A0AAN6ZNK2"/>
<dbReference type="InterPro" id="IPR036265">
    <property type="entry name" value="HIT-like_sf"/>
</dbReference>
<dbReference type="GO" id="GO:0033699">
    <property type="term" value="F:DNA 5'-adenosine monophosphate hydrolase activity"/>
    <property type="evidence" value="ECO:0007669"/>
    <property type="project" value="TreeGrafter"/>
</dbReference>
<keyword evidence="10" id="KW-1185">Reference proteome</keyword>
<evidence type="ECO:0000313" key="9">
    <source>
        <dbReference type="EMBL" id="KAK4144518.1"/>
    </source>
</evidence>
<dbReference type="EMBL" id="MU853576">
    <property type="protein sequence ID" value="KAK4144518.1"/>
    <property type="molecule type" value="Genomic_DNA"/>
</dbReference>
<evidence type="ECO:0000256" key="2">
    <source>
        <dbReference type="ARBA" id="ARBA00022723"/>
    </source>
</evidence>
<dbReference type="GO" id="GO:0003697">
    <property type="term" value="F:single-stranded DNA binding"/>
    <property type="evidence" value="ECO:0007669"/>
    <property type="project" value="TreeGrafter"/>
</dbReference>
<dbReference type="GO" id="GO:1990165">
    <property type="term" value="F:single-strand break-containing DNA binding"/>
    <property type="evidence" value="ECO:0007669"/>
    <property type="project" value="TreeGrafter"/>
</dbReference>
<dbReference type="PANTHER" id="PTHR12486:SF4">
    <property type="entry name" value="APRATAXIN"/>
    <property type="match status" value="1"/>
</dbReference>
<evidence type="ECO:0008006" key="11">
    <source>
        <dbReference type="Google" id="ProtNLM"/>
    </source>
</evidence>
<dbReference type="PANTHER" id="PTHR12486">
    <property type="entry name" value="APRATAXIN-RELATED"/>
    <property type="match status" value="1"/>
</dbReference>
<feature type="domain" description="Aprataxin C2HE/C2H2/C2HC zinc finger" evidence="8">
    <location>
        <begin position="315"/>
        <end position="371"/>
    </location>
</feature>
<feature type="region of interest" description="Disordered" evidence="6">
    <location>
        <begin position="246"/>
        <end position="268"/>
    </location>
</feature>
<accession>A0AAN6ZNK2</accession>
<dbReference type="Pfam" id="PF16278">
    <property type="entry name" value="zf-C2HE"/>
    <property type="match status" value="1"/>
</dbReference>
<comment type="caution">
    <text evidence="9">The sequence shown here is derived from an EMBL/GenBank/DDBJ whole genome shotgun (WGS) entry which is preliminary data.</text>
</comment>
<evidence type="ECO:0000259" key="8">
    <source>
        <dbReference type="Pfam" id="PF16278"/>
    </source>
</evidence>
<evidence type="ECO:0000256" key="5">
    <source>
        <dbReference type="ARBA" id="ARBA00023242"/>
    </source>
</evidence>
<feature type="domain" description="HIT" evidence="7">
    <location>
        <begin position="161"/>
        <end position="300"/>
    </location>
</feature>
<evidence type="ECO:0000256" key="3">
    <source>
        <dbReference type="ARBA" id="ARBA00022833"/>
    </source>
</evidence>
<dbReference type="Proteomes" id="UP001302676">
    <property type="component" value="Unassembled WGS sequence"/>
</dbReference>
<protein>
    <recommendedName>
        <fullName evidence="11">Aprataxin</fullName>
    </recommendedName>
</protein>
<dbReference type="SUPFAM" id="SSF54197">
    <property type="entry name" value="HIT-like"/>
    <property type="match status" value="2"/>
</dbReference>
<sequence length="377" mass="42483">MRVFVRVGGQFHAGLAEVPVCVDLISEASLGAPKNVLDASEEVDGQTERGPRKYRLLDVKHLLKAKMAAFTSRGGGESNDFGDIMWLLNSEFATRVWEVSGAVPMDQRKAFMEFMTLMAPKPKAPVSQQPQSLANKASQVIRGRWRGALVEYIDHPERFPNEVLRVTTNTVLIKDAFPKATVHLLLLPRSPAHYLLHPHTAFMDKEFLAMMREEAAVGVRLATAELSRRLGSFSATNRARDAALNHLNDVSAGDDDTGEAKPIEELPLPPGRDYESEILVGTHAHPSMAHLHVHIVSRDMHSDRMRHRKHYNSFTTPFLVPLADQPLAADDARRETRYQNANLGRELVCWRCGRVFGNKFAELKKHLETEFVRWREE</sequence>
<dbReference type="Gene3D" id="3.30.428.10">
    <property type="entry name" value="HIT-like"/>
    <property type="match status" value="1"/>
</dbReference>
<dbReference type="GO" id="GO:0046872">
    <property type="term" value="F:metal ion binding"/>
    <property type="evidence" value="ECO:0007669"/>
    <property type="project" value="UniProtKB-KW"/>
</dbReference>
<dbReference type="InterPro" id="IPR011146">
    <property type="entry name" value="HIT-like"/>
</dbReference>
<reference evidence="9" key="2">
    <citation type="submission" date="2023-05" db="EMBL/GenBank/DDBJ databases">
        <authorList>
            <consortium name="Lawrence Berkeley National Laboratory"/>
            <person name="Steindorff A."/>
            <person name="Hensen N."/>
            <person name="Bonometti L."/>
            <person name="Westerberg I."/>
            <person name="Brannstrom I.O."/>
            <person name="Guillou S."/>
            <person name="Cros-Aarteil S."/>
            <person name="Calhoun S."/>
            <person name="Haridas S."/>
            <person name="Kuo A."/>
            <person name="Mondo S."/>
            <person name="Pangilinan J."/>
            <person name="Riley R."/>
            <person name="Labutti K."/>
            <person name="Andreopoulos B."/>
            <person name="Lipzen A."/>
            <person name="Chen C."/>
            <person name="Yanf M."/>
            <person name="Daum C."/>
            <person name="Ng V."/>
            <person name="Clum A."/>
            <person name="Ohm R."/>
            <person name="Martin F."/>
            <person name="Silar P."/>
            <person name="Natvig D."/>
            <person name="Lalanne C."/>
            <person name="Gautier V."/>
            <person name="Ament-Velasquez S.L."/>
            <person name="Kruys A."/>
            <person name="Hutchinson M.I."/>
            <person name="Powell A.J."/>
            <person name="Barry K."/>
            <person name="Miller A.N."/>
            <person name="Grigoriev I.V."/>
            <person name="Debuchy R."/>
            <person name="Gladieux P."/>
            <person name="Thoren M.H."/>
            <person name="Johannesson H."/>
        </authorList>
    </citation>
    <scope>NUCLEOTIDE SEQUENCE</scope>
    <source>
        <strain evidence="9">CBS 141.50</strain>
    </source>
</reference>
<reference evidence="9" key="1">
    <citation type="journal article" date="2023" name="Mol. Phylogenet. Evol.">
        <title>Genome-scale phylogeny and comparative genomics of the fungal order Sordariales.</title>
        <authorList>
            <person name="Hensen N."/>
            <person name="Bonometti L."/>
            <person name="Westerberg I."/>
            <person name="Brannstrom I.O."/>
            <person name="Guillou S."/>
            <person name="Cros-Aarteil S."/>
            <person name="Calhoun S."/>
            <person name="Haridas S."/>
            <person name="Kuo A."/>
            <person name="Mondo S."/>
            <person name="Pangilinan J."/>
            <person name="Riley R."/>
            <person name="LaButti K."/>
            <person name="Andreopoulos B."/>
            <person name="Lipzen A."/>
            <person name="Chen C."/>
            <person name="Yan M."/>
            <person name="Daum C."/>
            <person name="Ng V."/>
            <person name="Clum A."/>
            <person name="Steindorff A."/>
            <person name="Ohm R.A."/>
            <person name="Martin F."/>
            <person name="Silar P."/>
            <person name="Natvig D.O."/>
            <person name="Lalanne C."/>
            <person name="Gautier V."/>
            <person name="Ament-Velasquez S.L."/>
            <person name="Kruys A."/>
            <person name="Hutchinson M.I."/>
            <person name="Powell A.J."/>
            <person name="Barry K."/>
            <person name="Miller A.N."/>
            <person name="Grigoriev I.V."/>
            <person name="Debuchy R."/>
            <person name="Gladieux P."/>
            <person name="Hiltunen Thoren M."/>
            <person name="Johannesson H."/>
        </authorList>
    </citation>
    <scope>NUCLEOTIDE SEQUENCE</scope>
    <source>
        <strain evidence="9">CBS 141.50</strain>
    </source>
</reference>
<dbReference type="Pfam" id="PF01230">
    <property type="entry name" value="HIT"/>
    <property type="match status" value="1"/>
</dbReference>
<organism evidence="9 10">
    <name type="scientific">Dichotomopilus funicola</name>
    <dbReference type="NCBI Taxonomy" id="1934379"/>
    <lineage>
        <taxon>Eukaryota</taxon>
        <taxon>Fungi</taxon>
        <taxon>Dikarya</taxon>
        <taxon>Ascomycota</taxon>
        <taxon>Pezizomycotina</taxon>
        <taxon>Sordariomycetes</taxon>
        <taxon>Sordariomycetidae</taxon>
        <taxon>Sordariales</taxon>
        <taxon>Chaetomiaceae</taxon>
        <taxon>Dichotomopilus</taxon>
    </lineage>
</organism>
<name>A0AAN6ZNK2_9PEZI</name>
<dbReference type="InterPro" id="IPR032566">
    <property type="entry name" value="Znf-C2HE"/>
</dbReference>